<dbReference type="AlphaFoldDB" id="A0A0F9N6D5"/>
<protein>
    <recommendedName>
        <fullName evidence="2">DUF2190 family protein</fullName>
    </recommendedName>
</protein>
<dbReference type="InterPro" id="IPR011231">
    <property type="entry name" value="Phage_VT1-Sakai_H0018"/>
</dbReference>
<name>A0A0F9N6D5_9ZZZZ</name>
<gene>
    <name evidence="1" type="ORF">LCGC14_1374630</name>
</gene>
<dbReference type="EMBL" id="LAZR01008715">
    <property type="protein sequence ID" value="KKM76982.1"/>
    <property type="molecule type" value="Genomic_DNA"/>
</dbReference>
<proteinExistence type="predicted"/>
<dbReference type="Pfam" id="PF09956">
    <property type="entry name" value="Phage_cement_2"/>
    <property type="match status" value="1"/>
</dbReference>
<reference evidence="1" key="1">
    <citation type="journal article" date="2015" name="Nature">
        <title>Complex archaea that bridge the gap between prokaryotes and eukaryotes.</title>
        <authorList>
            <person name="Spang A."/>
            <person name="Saw J.H."/>
            <person name="Jorgensen S.L."/>
            <person name="Zaremba-Niedzwiedzka K."/>
            <person name="Martijn J."/>
            <person name="Lind A.E."/>
            <person name="van Eijk R."/>
            <person name="Schleper C."/>
            <person name="Guy L."/>
            <person name="Ettema T.J."/>
        </authorList>
    </citation>
    <scope>NUCLEOTIDE SEQUENCE</scope>
</reference>
<accession>A0A0F9N6D5</accession>
<organism evidence="1">
    <name type="scientific">marine sediment metagenome</name>
    <dbReference type="NCBI Taxonomy" id="412755"/>
    <lineage>
        <taxon>unclassified sequences</taxon>
        <taxon>metagenomes</taxon>
        <taxon>ecological metagenomes</taxon>
    </lineage>
</organism>
<comment type="caution">
    <text evidence="1">The sequence shown here is derived from an EMBL/GenBank/DDBJ whole genome shotgun (WGS) entry which is preliminary data.</text>
</comment>
<sequence>MAKNFEQKGDILTVLESTLTPVAAGLIQSGGAAFWGAGDFLTGVAQKTAGAATDMIPMDRKGVYRLPVTGRDQTPSDSAVAVGDKLYIDDAEAQLNKDFTLGKFFGYALGTVTAGATTTIPVLQKAEVA</sequence>
<evidence type="ECO:0008006" key="2">
    <source>
        <dbReference type="Google" id="ProtNLM"/>
    </source>
</evidence>
<evidence type="ECO:0000313" key="1">
    <source>
        <dbReference type="EMBL" id="KKM76982.1"/>
    </source>
</evidence>